<evidence type="ECO:0000256" key="6">
    <source>
        <dbReference type="ARBA" id="ARBA00023125"/>
    </source>
</evidence>
<keyword evidence="8" id="KW-0539">Nucleus</keyword>
<name>A0ABD3DFZ1_9LAMI</name>
<feature type="region of interest" description="Disordered" evidence="11">
    <location>
        <begin position="328"/>
        <end position="353"/>
    </location>
</feature>
<feature type="region of interest" description="Disordered" evidence="11">
    <location>
        <begin position="190"/>
        <end position="223"/>
    </location>
</feature>
<dbReference type="GO" id="GO:0003677">
    <property type="term" value="F:DNA binding"/>
    <property type="evidence" value="ECO:0007669"/>
    <property type="project" value="UniProtKB-KW"/>
</dbReference>
<feature type="compositionally biased region" description="Basic and acidic residues" evidence="11">
    <location>
        <begin position="425"/>
        <end position="434"/>
    </location>
</feature>
<dbReference type="Gene3D" id="1.25.40.20">
    <property type="entry name" value="Ankyrin repeat-containing domain"/>
    <property type="match status" value="1"/>
</dbReference>
<feature type="compositionally biased region" description="Low complexity" evidence="11">
    <location>
        <begin position="483"/>
        <end position="496"/>
    </location>
</feature>
<evidence type="ECO:0000256" key="1">
    <source>
        <dbReference type="ARBA" id="ARBA00004123"/>
    </source>
</evidence>
<feature type="region of interest" description="Disordered" evidence="11">
    <location>
        <begin position="468"/>
        <end position="497"/>
    </location>
</feature>
<evidence type="ECO:0000256" key="5">
    <source>
        <dbReference type="ARBA" id="ARBA00023015"/>
    </source>
</evidence>
<evidence type="ECO:0000256" key="7">
    <source>
        <dbReference type="ARBA" id="ARBA00023163"/>
    </source>
</evidence>
<evidence type="ECO:0000256" key="9">
    <source>
        <dbReference type="ARBA" id="ARBA00056472"/>
    </source>
</evidence>
<dbReference type="AlphaFoldDB" id="A0ABD3DFZ1"/>
<keyword evidence="6" id="KW-0238">DNA-binding</keyword>
<feature type="region of interest" description="Disordered" evidence="11">
    <location>
        <begin position="109"/>
        <end position="131"/>
    </location>
</feature>
<feature type="compositionally biased region" description="Polar residues" evidence="11">
    <location>
        <begin position="307"/>
        <end position="316"/>
    </location>
</feature>
<dbReference type="Proteomes" id="UP001632038">
    <property type="component" value="Unassembled WGS sequence"/>
</dbReference>
<evidence type="ECO:0000256" key="11">
    <source>
        <dbReference type="SAM" id="MobiDB-lite"/>
    </source>
</evidence>
<evidence type="ECO:0000256" key="4">
    <source>
        <dbReference type="ARBA" id="ARBA00022833"/>
    </source>
</evidence>
<evidence type="ECO:0000256" key="10">
    <source>
        <dbReference type="PROSITE-ProRule" id="PRU00470"/>
    </source>
</evidence>
<dbReference type="PANTHER" id="PTHR31251:SF223">
    <property type="entry name" value="SBP-TYPE DOMAIN-CONTAINING PROTEIN"/>
    <property type="match status" value="1"/>
</dbReference>
<evidence type="ECO:0000313" key="15">
    <source>
        <dbReference type="Proteomes" id="UP001632038"/>
    </source>
</evidence>
<feature type="compositionally biased region" description="Low complexity" evidence="11">
    <location>
        <begin position="397"/>
        <end position="414"/>
    </location>
</feature>
<dbReference type="PROSITE" id="PS51141">
    <property type="entry name" value="ZF_SBP"/>
    <property type="match status" value="1"/>
</dbReference>
<keyword evidence="2" id="KW-0479">Metal-binding</keyword>
<dbReference type="GO" id="GO:0008270">
    <property type="term" value="F:zinc ion binding"/>
    <property type="evidence" value="ECO:0007669"/>
    <property type="project" value="UniProtKB-KW"/>
</dbReference>
<keyword evidence="12" id="KW-0472">Membrane</keyword>
<keyword evidence="5" id="KW-0805">Transcription regulation</keyword>
<feature type="compositionally biased region" description="Polar residues" evidence="11">
    <location>
        <begin position="328"/>
        <end position="342"/>
    </location>
</feature>
<comment type="subcellular location">
    <subcellularLocation>
        <location evidence="1">Nucleus</location>
    </subcellularLocation>
</comment>
<keyword evidence="12" id="KW-0812">Transmembrane</keyword>
<keyword evidence="3 10" id="KW-0863">Zinc-finger</keyword>
<dbReference type="FunFam" id="4.10.1100.10:FF:000001">
    <property type="entry name" value="Squamosa promoter-binding-like protein 14"/>
    <property type="match status" value="1"/>
</dbReference>
<keyword evidence="7" id="KW-0804">Transcription</keyword>
<evidence type="ECO:0000256" key="8">
    <source>
        <dbReference type="ARBA" id="ARBA00023242"/>
    </source>
</evidence>
<reference evidence="15" key="1">
    <citation type="journal article" date="2024" name="IScience">
        <title>Strigolactones Initiate the Formation of Haustorium-like Structures in Castilleja.</title>
        <authorList>
            <person name="Buerger M."/>
            <person name="Peterson D."/>
            <person name="Chory J."/>
        </authorList>
    </citation>
    <scope>NUCLEOTIDE SEQUENCE [LARGE SCALE GENOMIC DNA]</scope>
</reference>
<feature type="transmembrane region" description="Helical" evidence="12">
    <location>
        <begin position="969"/>
        <end position="987"/>
    </location>
</feature>
<keyword evidence="4" id="KW-0862">Zinc</keyword>
<evidence type="ECO:0000256" key="3">
    <source>
        <dbReference type="ARBA" id="ARBA00022771"/>
    </source>
</evidence>
<feature type="compositionally biased region" description="Polar residues" evidence="11">
    <location>
        <begin position="33"/>
        <end position="48"/>
    </location>
</feature>
<keyword evidence="15" id="KW-1185">Reference proteome</keyword>
<dbReference type="SUPFAM" id="SSF103612">
    <property type="entry name" value="SBT domain"/>
    <property type="match status" value="1"/>
</dbReference>
<dbReference type="InterPro" id="IPR004333">
    <property type="entry name" value="SBP_dom"/>
</dbReference>
<feature type="compositionally biased region" description="Basic residues" evidence="11">
    <location>
        <begin position="191"/>
        <end position="205"/>
    </location>
</feature>
<feature type="region of interest" description="Disordered" evidence="11">
    <location>
        <begin position="281"/>
        <end position="316"/>
    </location>
</feature>
<organism evidence="14 15">
    <name type="scientific">Castilleja foliolosa</name>
    <dbReference type="NCBI Taxonomy" id="1961234"/>
    <lineage>
        <taxon>Eukaryota</taxon>
        <taxon>Viridiplantae</taxon>
        <taxon>Streptophyta</taxon>
        <taxon>Embryophyta</taxon>
        <taxon>Tracheophyta</taxon>
        <taxon>Spermatophyta</taxon>
        <taxon>Magnoliopsida</taxon>
        <taxon>eudicotyledons</taxon>
        <taxon>Gunneridae</taxon>
        <taxon>Pentapetalae</taxon>
        <taxon>asterids</taxon>
        <taxon>lamiids</taxon>
        <taxon>Lamiales</taxon>
        <taxon>Orobanchaceae</taxon>
        <taxon>Pedicularideae</taxon>
        <taxon>Castillejinae</taxon>
        <taxon>Castilleja</taxon>
    </lineage>
</organism>
<feature type="region of interest" description="Disordered" evidence="11">
    <location>
        <begin position="378"/>
        <end position="437"/>
    </location>
</feature>
<gene>
    <name evidence="14" type="primary">SPL14_1</name>
    <name evidence="14" type="ORF">CASFOL_014819</name>
</gene>
<dbReference type="InterPro" id="IPR036770">
    <property type="entry name" value="Ankyrin_rpt-contain_sf"/>
</dbReference>
<proteinExistence type="predicted"/>
<feature type="domain" description="SBP-type" evidence="13">
    <location>
        <begin position="129"/>
        <end position="206"/>
    </location>
</feature>
<protein>
    <submittedName>
        <fullName evidence="14">SBP domain</fullName>
    </submittedName>
</protein>
<evidence type="ECO:0000256" key="12">
    <source>
        <dbReference type="SAM" id="Phobius"/>
    </source>
</evidence>
<dbReference type="Gene3D" id="4.10.1100.10">
    <property type="entry name" value="Transcription factor, SBP-box domain"/>
    <property type="match status" value="1"/>
</dbReference>
<dbReference type="EMBL" id="JAVIJP010000017">
    <property type="protein sequence ID" value="KAL3639851.1"/>
    <property type="molecule type" value="Genomic_DNA"/>
</dbReference>
<feature type="region of interest" description="Disordered" evidence="11">
    <location>
        <begin position="30"/>
        <end position="87"/>
    </location>
</feature>
<keyword evidence="12" id="KW-1133">Transmembrane helix</keyword>
<comment type="caution">
    <text evidence="14">The sequence shown here is derived from an EMBL/GenBank/DDBJ whole genome shotgun (WGS) entry which is preliminary data.</text>
</comment>
<accession>A0ABD3DFZ1</accession>
<dbReference type="Pfam" id="PF26102">
    <property type="entry name" value="Ig_SPL7"/>
    <property type="match status" value="1"/>
</dbReference>
<dbReference type="Pfam" id="PF03110">
    <property type="entry name" value="SBP"/>
    <property type="match status" value="1"/>
</dbReference>
<dbReference type="PANTHER" id="PTHR31251">
    <property type="entry name" value="SQUAMOSA PROMOTER-BINDING-LIKE PROTEIN 4"/>
    <property type="match status" value="1"/>
</dbReference>
<evidence type="ECO:0000256" key="2">
    <source>
        <dbReference type="ARBA" id="ARBA00022723"/>
    </source>
</evidence>
<evidence type="ECO:0000313" key="14">
    <source>
        <dbReference type="EMBL" id="KAL3639851.1"/>
    </source>
</evidence>
<evidence type="ECO:0000259" key="13">
    <source>
        <dbReference type="PROSITE" id="PS51141"/>
    </source>
</evidence>
<comment type="function">
    <text evidence="9">Probable transcriptional factor. Binds to the promoter of the SQUAMOSA gene.</text>
</comment>
<dbReference type="InterPro" id="IPR044817">
    <property type="entry name" value="SBP-like"/>
</dbReference>
<dbReference type="GO" id="GO:0005634">
    <property type="term" value="C:nucleus"/>
    <property type="evidence" value="ECO:0007669"/>
    <property type="project" value="UniProtKB-SubCell"/>
</dbReference>
<sequence length="1009" mass="111491">MEEVGAQVAPPVAIHQRFCNTHPIAKKRGLPFHSSSIGHQNPSDNWNPKSWDWDSSRFVATPAQQSDGVRAGNPSGTDQSGKGDKNVQLNVGDGAGAGNGGLNLVEETQSVQRPNKRVRAGSPGGTSHHPMCQVDDCEEDLSRAKDYHRRHKVCEVHSKASKASVGKQMQRFCQQCSRFHPLPEFDEGKRSCRRRLAGHNRRRRKTQPEETTTPRVLHPDSPQKNFDCDANVIKLLAVLAHAQGSTVDKSGKLSTMTPEKEKDNLMQQLLSKINLLPLPGHLESTPPFPKTMSPIVSNQARSEKSENQMSEKASAPSTMDLLAVLSATPSDAETQSQPSNEPSDSEKTKSTAHIDQTTSYHFPMEETDTSPSLQLQLFSSSPEDSSVRRFPLGGNYVSSNSSNPSEERSSPVSSPLVHNLFPMRTSRETTKDARLSNSEEEIAYAKPGVSNGCSTSLQLFGGSIKVNENGSIQSSPHRAGYTSSSGSDHSPSSLNSDAQERTDRIIFKLFDKDPSHLPASLRNQIYNWLSNSPSEMESYIRPGCIVLSLYLSMSSFAWNKLEENFLSHVKSLVIDTDDFWRNGRFLVYTDRKMASHKDGTIRLCKSRRDLIIPELISVSPVAIVAGQETSLLLRGRNLTAPSTTIHCTHADGYSIEKVSSSCQAPGQDEISLSSFKIREAASNMYGRCFIEVENRFKGTAFPVIIADDTICQELRLLEPEINGAANQETLYFLNELGWLFQRKSNSSLFGIPNYKLYRFSFLLTFSIEHDFCALVKTLLDILSELNSRRKGLVNESLEMLSEVHLLNRAVRRRCRAMVDMLVKYSVIHSDSSSRKFIFSPDLAGPGGLTPLHLAACTSSSDDIIDALTNDPQATGMKSWNSALDANGLSPYAYASMRNNHSYNVLVARKLSDRKKGQISVAIEENEIKPFHVEINDEQGPKSSSCSRCAVAAARAYSRRFPPGLLQRPYIHSMLVVAAVCVCVCLLLRGRPNTPLNTPLVWENMGFGAE</sequence>
<dbReference type="InterPro" id="IPR036893">
    <property type="entry name" value="SBP_sf"/>
</dbReference>